<dbReference type="PANTHER" id="PTHR43436">
    <property type="entry name" value="ARAC-FAMILY TRANSCRIPTIONAL REGULATOR"/>
    <property type="match status" value="1"/>
</dbReference>
<proteinExistence type="predicted"/>
<gene>
    <name evidence="5" type="ORF">C7455_107217</name>
</gene>
<dbReference type="EMBL" id="QGGW01000007">
    <property type="protein sequence ID" value="PWK59672.1"/>
    <property type="molecule type" value="Genomic_DNA"/>
</dbReference>
<evidence type="ECO:0000313" key="6">
    <source>
        <dbReference type="Proteomes" id="UP000245708"/>
    </source>
</evidence>
<dbReference type="InterPro" id="IPR009057">
    <property type="entry name" value="Homeodomain-like_sf"/>
</dbReference>
<dbReference type="PROSITE" id="PS01124">
    <property type="entry name" value="HTH_ARAC_FAMILY_2"/>
    <property type="match status" value="1"/>
</dbReference>
<dbReference type="GO" id="GO:0043565">
    <property type="term" value="F:sequence-specific DNA binding"/>
    <property type="evidence" value="ECO:0007669"/>
    <property type="project" value="InterPro"/>
</dbReference>
<protein>
    <submittedName>
        <fullName evidence="5">AraC family transcriptional regulator</fullName>
    </submittedName>
</protein>
<dbReference type="SUPFAM" id="SSF46689">
    <property type="entry name" value="Homeodomain-like"/>
    <property type="match status" value="2"/>
</dbReference>
<sequence>MIYQKSGNMPDLAPDPLSSVVALLKPRPDIAKMVVARGRWQVERSEVASPFYAAIIEGRARLVVKGQEPVLLEAGDFVMVPAMDSFTMTSEVPPPSGTARLPLETGPGVFRLGPADGPVEMRALVGHCRFGAPDRALLLSLLPRMIHISGQDRLMSLVTMIHDETGADRPARSMILERLLEVLMIEALRSSTGHALPPGLLCGLSDPRLAAALHRIHDAPDSALSVTGLARDAGLSRSAFFDRFRSALGCTPMDYARMWRMAVARGLLMRGGLSNAEIAHRVGYGSASAFAMAFVRQEGMSPGVFSDRQGKAQRDQDA</sequence>
<evidence type="ECO:0000313" key="5">
    <source>
        <dbReference type="EMBL" id="PWK59672.1"/>
    </source>
</evidence>
<evidence type="ECO:0000259" key="4">
    <source>
        <dbReference type="PROSITE" id="PS01124"/>
    </source>
</evidence>
<evidence type="ECO:0000256" key="2">
    <source>
        <dbReference type="ARBA" id="ARBA00023125"/>
    </source>
</evidence>
<dbReference type="InterPro" id="IPR018060">
    <property type="entry name" value="HTH_AraC"/>
</dbReference>
<keyword evidence="1" id="KW-0805">Transcription regulation</keyword>
<feature type="domain" description="HTH araC/xylS-type" evidence="4">
    <location>
        <begin position="210"/>
        <end position="308"/>
    </location>
</feature>
<keyword evidence="2" id="KW-0238">DNA-binding</keyword>
<reference evidence="5 6" key="1">
    <citation type="submission" date="2018-05" db="EMBL/GenBank/DDBJ databases">
        <title>Genomic Encyclopedia of Type Strains, Phase IV (KMG-IV): sequencing the most valuable type-strain genomes for metagenomic binning, comparative biology and taxonomic classification.</title>
        <authorList>
            <person name="Goeker M."/>
        </authorList>
    </citation>
    <scope>NUCLEOTIDE SEQUENCE [LARGE SCALE GENOMIC DNA]</scope>
    <source>
        <strain evidence="5 6">DSM 16097</strain>
    </source>
</reference>
<name>A0A316GJT3_9RHOB</name>
<dbReference type="GO" id="GO:0003700">
    <property type="term" value="F:DNA-binding transcription factor activity"/>
    <property type="evidence" value="ECO:0007669"/>
    <property type="project" value="InterPro"/>
</dbReference>
<evidence type="ECO:0000256" key="3">
    <source>
        <dbReference type="ARBA" id="ARBA00023163"/>
    </source>
</evidence>
<dbReference type="PANTHER" id="PTHR43436:SF2">
    <property type="entry name" value="ARAC_XYLS FAMILY TRANSCRIPTIONAL REGULATOR"/>
    <property type="match status" value="1"/>
</dbReference>
<dbReference type="InterPro" id="IPR032783">
    <property type="entry name" value="AraC_lig"/>
</dbReference>
<keyword evidence="6" id="KW-1185">Reference proteome</keyword>
<comment type="caution">
    <text evidence="5">The sequence shown here is derived from an EMBL/GenBank/DDBJ whole genome shotgun (WGS) entry which is preliminary data.</text>
</comment>
<dbReference type="SMART" id="SM00342">
    <property type="entry name" value="HTH_ARAC"/>
    <property type="match status" value="1"/>
</dbReference>
<dbReference type="AlphaFoldDB" id="A0A316GJT3"/>
<accession>A0A316GJT3</accession>
<organism evidence="5 6">
    <name type="scientific">Roseicyclus mahoneyensis</name>
    <dbReference type="NCBI Taxonomy" id="164332"/>
    <lineage>
        <taxon>Bacteria</taxon>
        <taxon>Pseudomonadati</taxon>
        <taxon>Pseudomonadota</taxon>
        <taxon>Alphaproteobacteria</taxon>
        <taxon>Rhodobacterales</taxon>
        <taxon>Roseobacteraceae</taxon>
        <taxon>Roseicyclus</taxon>
    </lineage>
</organism>
<dbReference type="Proteomes" id="UP000245708">
    <property type="component" value="Unassembled WGS sequence"/>
</dbReference>
<dbReference type="Pfam" id="PF12852">
    <property type="entry name" value="Cupin_6"/>
    <property type="match status" value="1"/>
</dbReference>
<keyword evidence="3" id="KW-0804">Transcription</keyword>
<dbReference type="Pfam" id="PF12833">
    <property type="entry name" value="HTH_18"/>
    <property type="match status" value="1"/>
</dbReference>
<dbReference type="Gene3D" id="1.10.10.60">
    <property type="entry name" value="Homeodomain-like"/>
    <property type="match status" value="2"/>
</dbReference>
<evidence type="ECO:0000256" key="1">
    <source>
        <dbReference type="ARBA" id="ARBA00023015"/>
    </source>
</evidence>